<evidence type="ECO:0000256" key="2">
    <source>
        <dbReference type="ARBA" id="ARBA00022723"/>
    </source>
</evidence>
<dbReference type="GO" id="GO:0008270">
    <property type="term" value="F:zinc ion binding"/>
    <property type="evidence" value="ECO:0007669"/>
    <property type="project" value="UniProtKB-KW"/>
</dbReference>
<comment type="subcellular location">
    <subcellularLocation>
        <location evidence="1">Nucleus</location>
    </subcellularLocation>
</comment>
<keyword evidence="11" id="KW-1185">Reference proteome</keyword>
<accession>A0AAW0XWW3</accession>
<dbReference type="AlphaFoldDB" id="A0AAW0XWW3"/>
<evidence type="ECO:0000256" key="6">
    <source>
        <dbReference type="ARBA" id="ARBA00023242"/>
    </source>
</evidence>
<dbReference type="Gene3D" id="3.30.160.60">
    <property type="entry name" value="Classic Zinc Finger"/>
    <property type="match status" value="2"/>
</dbReference>
<dbReference type="InterPro" id="IPR056438">
    <property type="entry name" value="Znf-C2H2_CTCF"/>
</dbReference>
<dbReference type="PANTHER" id="PTHR24388:SF54">
    <property type="entry name" value="PROTEIN ESCARGOT"/>
    <property type="match status" value="1"/>
</dbReference>
<reference evidence="10 11" key="1">
    <citation type="journal article" date="2024" name="BMC Genomics">
        <title>Genome assembly of redclaw crayfish (Cherax quadricarinatus) provides insights into its immune adaptation and hypoxia tolerance.</title>
        <authorList>
            <person name="Liu Z."/>
            <person name="Zheng J."/>
            <person name="Li H."/>
            <person name="Fang K."/>
            <person name="Wang S."/>
            <person name="He J."/>
            <person name="Zhou D."/>
            <person name="Weng S."/>
            <person name="Chi M."/>
            <person name="Gu Z."/>
            <person name="He J."/>
            <person name="Li F."/>
            <person name="Wang M."/>
        </authorList>
    </citation>
    <scope>NUCLEOTIDE SEQUENCE [LARGE SCALE GENOMIC DNA]</scope>
    <source>
        <strain evidence="10">ZL_2023a</strain>
    </source>
</reference>
<comment type="caution">
    <text evidence="10">The sequence shown here is derived from an EMBL/GenBank/DDBJ whole genome shotgun (WGS) entry which is preliminary data.</text>
</comment>
<dbReference type="PROSITE" id="PS50157">
    <property type="entry name" value="ZINC_FINGER_C2H2_2"/>
    <property type="match status" value="2"/>
</dbReference>
<evidence type="ECO:0000256" key="1">
    <source>
        <dbReference type="ARBA" id="ARBA00004123"/>
    </source>
</evidence>
<dbReference type="GO" id="GO:0005634">
    <property type="term" value="C:nucleus"/>
    <property type="evidence" value="ECO:0007669"/>
    <property type="project" value="UniProtKB-SubCell"/>
</dbReference>
<evidence type="ECO:0000313" key="11">
    <source>
        <dbReference type="Proteomes" id="UP001445076"/>
    </source>
</evidence>
<dbReference type="GO" id="GO:0000981">
    <property type="term" value="F:DNA-binding transcription factor activity, RNA polymerase II-specific"/>
    <property type="evidence" value="ECO:0007669"/>
    <property type="project" value="TreeGrafter"/>
</dbReference>
<protein>
    <recommendedName>
        <fullName evidence="9">C2H2-type domain-containing protein</fullName>
    </recommendedName>
</protein>
<keyword evidence="6" id="KW-0539">Nucleus</keyword>
<proteinExistence type="inferred from homology"/>
<dbReference type="Pfam" id="PF23611">
    <property type="entry name" value="zf-C2H2_16"/>
    <property type="match status" value="1"/>
</dbReference>
<feature type="non-terminal residue" evidence="10">
    <location>
        <position position="126"/>
    </location>
</feature>
<evidence type="ECO:0000256" key="8">
    <source>
        <dbReference type="PROSITE-ProRule" id="PRU00042"/>
    </source>
</evidence>
<feature type="domain" description="C2H2-type" evidence="9">
    <location>
        <begin position="56"/>
        <end position="84"/>
    </location>
</feature>
<evidence type="ECO:0000256" key="7">
    <source>
        <dbReference type="ARBA" id="ARBA00037948"/>
    </source>
</evidence>
<comment type="similarity">
    <text evidence="7">Belongs to the snail C2H2-type zinc-finger protein family.</text>
</comment>
<dbReference type="InterPro" id="IPR036236">
    <property type="entry name" value="Znf_C2H2_sf"/>
</dbReference>
<dbReference type="Pfam" id="PF00096">
    <property type="entry name" value="zf-C2H2"/>
    <property type="match status" value="2"/>
</dbReference>
<sequence>MLDNENDVVASCSRTRTASGKSQSTMLHQCHFCAYSTYRRYDLNKHIRTHTGEKPYACPYCATSFAQNSAMKAHLRLIHRVEKSHTCPHCKQNFPRKKLYQNHLLVHNKFSCSYCCYTSDTQNELN</sequence>
<dbReference type="GO" id="GO:0000978">
    <property type="term" value="F:RNA polymerase II cis-regulatory region sequence-specific DNA binding"/>
    <property type="evidence" value="ECO:0007669"/>
    <property type="project" value="TreeGrafter"/>
</dbReference>
<keyword evidence="2" id="KW-0479">Metal-binding</keyword>
<organism evidence="10 11">
    <name type="scientific">Cherax quadricarinatus</name>
    <name type="common">Australian red claw crayfish</name>
    <dbReference type="NCBI Taxonomy" id="27406"/>
    <lineage>
        <taxon>Eukaryota</taxon>
        <taxon>Metazoa</taxon>
        <taxon>Ecdysozoa</taxon>
        <taxon>Arthropoda</taxon>
        <taxon>Crustacea</taxon>
        <taxon>Multicrustacea</taxon>
        <taxon>Malacostraca</taxon>
        <taxon>Eumalacostraca</taxon>
        <taxon>Eucarida</taxon>
        <taxon>Decapoda</taxon>
        <taxon>Pleocyemata</taxon>
        <taxon>Astacidea</taxon>
        <taxon>Parastacoidea</taxon>
        <taxon>Parastacidae</taxon>
        <taxon>Cherax</taxon>
    </lineage>
</organism>
<evidence type="ECO:0000256" key="3">
    <source>
        <dbReference type="ARBA" id="ARBA00022737"/>
    </source>
</evidence>
<keyword evidence="3" id="KW-0677">Repeat</keyword>
<feature type="domain" description="C2H2-type" evidence="9">
    <location>
        <begin position="28"/>
        <end position="55"/>
    </location>
</feature>
<dbReference type="EMBL" id="JARKIK010000023">
    <property type="protein sequence ID" value="KAK8744184.1"/>
    <property type="molecule type" value="Genomic_DNA"/>
</dbReference>
<keyword evidence="4 8" id="KW-0863">Zinc-finger</keyword>
<evidence type="ECO:0000259" key="9">
    <source>
        <dbReference type="PROSITE" id="PS50157"/>
    </source>
</evidence>
<evidence type="ECO:0000256" key="4">
    <source>
        <dbReference type="ARBA" id="ARBA00022771"/>
    </source>
</evidence>
<gene>
    <name evidence="10" type="ORF">OTU49_001040</name>
</gene>
<evidence type="ECO:0000256" key="5">
    <source>
        <dbReference type="ARBA" id="ARBA00022833"/>
    </source>
</evidence>
<dbReference type="InterPro" id="IPR050527">
    <property type="entry name" value="Snail/Krueppel_Znf"/>
</dbReference>
<name>A0AAW0XWW3_CHEQU</name>
<dbReference type="InterPro" id="IPR013087">
    <property type="entry name" value="Znf_C2H2_type"/>
</dbReference>
<evidence type="ECO:0000313" key="10">
    <source>
        <dbReference type="EMBL" id="KAK8744184.1"/>
    </source>
</evidence>
<keyword evidence="5" id="KW-0862">Zinc</keyword>
<dbReference type="FunFam" id="3.30.160.60:FF:002343">
    <property type="entry name" value="Zinc finger protein 33A"/>
    <property type="match status" value="1"/>
</dbReference>
<dbReference type="SUPFAM" id="SSF57667">
    <property type="entry name" value="beta-beta-alpha zinc fingers"/>
    <property type="match status" value="2"/>
</dbReference>
<dbReference type="PROSITE" id="PS00028">
    <property type="entry name" value="ZINC_FINGER_C2H2_1"/>
    <property type="match status" value="2"/>
</dbReference>
<dbReference type="SMART" id="SM00355">
    <property type="entry name" value="ZnF_C2H2"/>
    <property type="match status" value="3"/>
</dbReference>
<dbReference type="Proteomes" id="UP001445076">
    <property type="component" value="Unassembled WGS sequence"/>
</dbReference>
<dbReference type="PANTHER" id="PTHR24388">
    <property type="entry name" value="ZINC FINGER PROTEIN"/>
    <property type="match status" value="1"/>
</dbReference>